<reference evidence="2 3" key="1">
    <citation type="submission" date="2020-04" db="EMBL/GenBank/DDBJ databases">
        <title>Genome sequence of Streptomyces galbus strain I339.</title>
        <authorList>
            <person name="Silva E.A.N."/>
            <person name="Merces M."/>
            <person name="Castelo Branco A.P.O.T."/>
            <person name="Vasconcelos P.C."/>
            <person name="Costa N.P."/>
            <person name="Marinho G.C.S."/>
            <person name="Oliveira C.J.B."/>
            <person name="Araujo D."/>
            <person name="Rodrigues Junior V.S."/>
            <person name="Almeida R."/>
            <person name="Silva Filho U.R."/>
            <person name="Andrade A.S.A."/>
            <person name="Cibulski S.P."/>
        </authorList>
    </citation>
    <scope>NUCLEOTIDE SEQUENCE [LARGE SCALE GENOMIC DNA]</scope>
    <source>
        <strain evidence="2 3">I339</strain>
    </source>
</reference>
<feature type="region of interest" description="Disordered" evidence="1">
    <location>
        <begin position="94"/>
        <end position="115"/>
    </location>
</feature>
<proteinExistence type="predicted"/>
<evidence type="ECO:0000313" key="2">
    <source>
        <dbReference type="EMBL" id="NKQ27588.1"/>
    </source>
</evidence>
<feature type="region of interest" description="Disordered" evidence="1">
    <location>
        <begin position="1"/>
        <end position="53"/>
    </location>
</feature>
<comment type="caution">
    <text evidence="2">The sequence shown here is derived from an EMBL/GenBank/DDBJ whole genome shotgun (WGS) entry which is preliminary data.</text>
</comment>
<sequence length="115" mass="12848">EVYKRQPSTSPRTDPPPPPPPIPTTIREQTGQYGSRTFRDTNGAKDRGEDIPPHTWVDIECRTTGSGVTSVPGWWYRIKSQPWDGQYYAPAKNFMNGDEPGQTPPTDTDFAVPVC</sequence>
<dbReference type="EMBL" id="JAAXMD010000294">
    <property type="protein sequence ID" value="NKQ27588.1"/>
    <property type="molecule type" value="Genomic_DNA"/>
</dbReference>
<evidence type="ECO:0000256" key="1">
    <source>
        <dbReference type="SAM" id="MobiDB-lite"/>
    </source>
</evidence>
<dbReference type="Proteomes" id="UP000744032">
    <property type="component" value="Unassembled WGS sequence"/>
</dbReference>
<name>A0ABX1IPN1_STRGB</name>
<keyword evidence="3" id="KW-1185">Reference proteome</keyword>
<evidence type="ECO:0000313" key="3">
    <source>
        <dbReference type="Proteomes" id="UP000744032"/>
    </source>
</evidence>
<dbReference type="RefSeq" id="WP_168375451.1">
    <property type="nucleotide sequence ID" value="NZ_JAAXMD010000294.1"/>
</dbReference>
<gene>
    <name evidence="2" type="ORF">HF200_25035</name>
</gene>
<evidence type="ECO:0008006" key="4">
    <source>
        <dbReference type="Google" id="ProtNLM"/>
    </source>
</evidence>
<feature type="compositionally biased region" description="Pro residues" evidence="1">
    <location>
        <begin position="13"/>
        <end position="23"/>
    </location>
</feature>
<protein>
    <recommendedName>
        <fullName evidence="4">SH3 domain-containing protein</fullName>
    </recommendedName>
</protein>
<accession>A0ABX1IPN1</accession>
<feature type="non-terminal residue" evidence="2">
    <location>
        <position position="1"/>
    </location>
</feature>
<feature type="compositionally biased region" description="Basic and acidic residues" evidence="1">
    <location>
        <begin position="37"/>
        <end position="53"/>
    </location>
</feature>
<organism evidence="2 3">
    <name type="scientific">Streptomyces galbus</name>
    <dbReference type="NCBI Taxonomy" id="33898"/>
    <lineage>
        <taxon>Bacteria</taxon>
        <taxon>Bacillati</taxon>
        <taxon>Actinomycetota</taxon>
        <taxon>Actinomycetes</taxon>
        <taxon>Kitasatosporales</taxon>
        <taxon>Streptomycetaceae</taxon>
        <taxon>Streptomyces</taxon>
    </lineage>
</organism>